<feature type="domain" description="Protein kinase" evidence="12">
    <location>
        <begin position="4"/>
        <end position="286"/>
    </location>
</feature>
<dbReference type="InterPro" id="IPR017441">
    <property type="entry name" value="Protein_kinase_ATP_BS"/>
</dbReference>
<dbReference type="PROSITE" id="PS00107">
    <property type="entry name" value="PROTEIN_KINASE_ATP"/>
    <property type="match status" value="1"/>
</dbReference>
<feature type="compositionally biased region" description="Polar residues" evidence="11">
    <location>
        <begin position="755"/>
        <end position="765"/>
    </location>
</feature>
<comment type="catalytic activity">
    <reaction evidence="8">
        <text>L-seryl-[protein] + ATP = O-phospho-L-seryl-[protein] + ADP + H(+)</text>
        <dbReference type="Rhea" id="RHEA:17989"/>
        <dbReference type="Rhea" id="RHEA-COMP:9863"/>
        <dbReference type="Rhea" id="RHEA-COMP:11604"/>
        <dbReference type="ChEBI" id="CHEBI:15378"/>
        <dbReference type="ChEBI" id="CHEBI:29999"/>
        <dbReference type="ChEBI" id="CHEBI:30616"/>
        <dbReference type="ChEBI" id="CHEBI:83421"/>
        <dbReference type="ChEBI" id="CHEBI:456216"/>
        <dbReference type="EC" id="2.7.11.1"/>
    </reaction>
</comment>
<accession>A0ABR2HXR7</accession>
<dbReference type="PROSITE" id="PS00108">
    <property type="entry name" value="PROTEIN_KINASE_ST"/>
    <property type="match status" value="1"/>
</dbReference>
<dbReference type="InterPro" id="IPR000719">
    <property type="entry name" value="Prot_kinase_dom"/>
</dbReference>
<dbReference type="PANTHER" id="PTHR44899:SF3">
    <property type="entry name" value="SERINE_THREONINE-PROTEIN KINASE NEK1"/>
    <property type="match status" value="1"/>
</dbReference>
<name>A0ABR2HXR7_9EUKA</name>
<keyword evidence="14" id="KW-1185">Reference proteome</keyword>
<dbReference type="EC" id="2.7.11.1" evidence="1"/>
<evidence type="ECO:0000256" key="9">
    <source>
        <dbReference type="PROSITE-ProRule" id="PRU10141"/>
    </source>
</evidence>
<dbReference type="PANTHER" id="PTHR44899">
    <property type="entry name" value="CAMK FAMILY PROTEIN KINASE"/>
    <property type="match status" value="1"/>
</dbReference>
<feature type="compositionally biased region" description="Basic and acidic residues" evidence="11">
    <location>
        <begin position="707"/>
        <end position="716"/>
    </location>
</feature>
<dbReference type="Gene3D" id="1.10.510.10">
    <property type="entry name" value="Transferase(Phosphotransferase) domain 1"/>
    <property type="match status" value="1"/>
</dbReference>
<evidence type="ECO:0000256" key="10">
    <source>
        <dbReference type="SAM" id="Coils"/>
    </source>
</evidence>
<keyword evidence="5" id="KW-0418">Kinase</keyword>
<dbReference type="CDD" id="cd08215">
    <property type="entry name" value="STKc_Nek"/>
    <property type="match status" value="1"/>
</dbReference>
<evidence type="ECO:0000256" key="7">
    <source>
        <dbReference type="ARBA" id="ARBA00047899"/>
    </source>
</evidence>
<feature type="compositionally biased region" description="Low complexity" evidence="11">
    <location>
        <begin position="540"/>
        <end position="551"/>
    </location>
</feature>
<keyword evidence="10" id="KW-0175">Coiled coil</keyword>
<keyword evidence="6 9" id="KW-0067">ATP-binding</keyword>
<feature type="compositionally biased region" description="Basic and acidic residues" evidence="11">
    <location>
        <begin position="637"/>
        <end position="651"/>
    </location>
</feature>
<dbReference type="SUPFAM" id="SSF56112">
    <property type="entry name" value="Protein kinase-like (PK-like)"/>
    <property type="match status" value="1"/>
</dbReference>
<evidence type="ECO:0000256" key="11">
    <source>
        <dbReference type="SAM" id="MobiDB-lite"/>
    </source>
</evidence>
<gene>
    <name evidence="13" type="ORF">M9Y10_016647</name>
</gene>
<dbReference type="InterPro" id="IPR011009">
    <property type="entry name" value="Kinase-like_dom_sf"/>
</dbReference>
<dbReference type="PROSITE" id="PS50011">
    <property type="entry name" value="PROTEIN_KINASE_DOM"/>
    <property type="match status" value="1"/>
</dbReference>
<dbReference type="EMBL" id="JAPFFF010000021">
    <property type="protein sequence ID" value="KAK8854097.1"/>
    <property type="molecule type" value="Genomic_DNA"/>
</dbReference>
<feature type="coiled-coil region" evidence="10">
    <location>
        <begin position="379"/>
        <end position="495"/>
    </location>
</feature>
<dbReference type="Gene3D" id="3.30.200.20">
    <property type="entry name" value="Phosphorylase Kinase, domain 1"/>
    <property type="match status" value="1"/>
</dbReference>
<keyword evidence="2" id="KW-0723">Serine/threonine-protein kinase</keyword>
<evidence type="ECO:0000313" key="13">
    <source>
        <dbReference type="EMBL" id="KAK8854097.1"/>
    </source>
</evidence>
<reference evidence="13 14" key="1">
    <citation type="submission" date="2024-04" db="EMBL/GenBank/DDBJ databases">
        <title>Tritrichomonas musculus Genome.</title>
        <authorList>
            <person name="Alves-Ferreira E."/>
            <person name="Grigg M."/>
            <person name="Lorenzi H."/>
            <person name="Galac M."/>
        </authorList>
    </citation>
    <scope>NUCLEOTIDE SEQUENCE [LARGE SCALE GENOMIC DNA]</scope>
    <source>
        <strain evidence="13 14">EAF2021</strain>
    </source>
</reference>
<feature type="compositionally biased region" description="Basic and acidic residues" evidence="11">
    <location>
        <begin position="566"/>
        <end position="580"/>
    </location>
</feature>
<evidence type="ECO:0000256" key="2">
    <source>
        <dbReference type="ARBA" id="ARBA00022527"/>
    </source>
</evidence>
<keyword evidence="4 9" id="KW-0547">Nucleotide-binding</keyword>
<dbReference type="InterPro" id="IPR008271">
    <property type="entry name" value="Ser/Thr_kinase_AS"/>
</dbReference>
<dbReference type="Pfam" id="PF00069">
    <property type="entry name" value="Pkinase"/>
    <property type="match status" value="1"/>
</dbReference>
<feature type="region of interest" description="Disordered" evidence="11">
    <location>
        <begin position="637"/>
        <end position="790"/>
    </location>
</feature>
<proteinExistence type="predicted"/>
<feature type="binding site" evidence="9">
    <location>
        <position position="37"/>
    </location>
    <ligand>
        <name>ATP</name>
        <dbReference type="ChEBI" id="CHEBI:30616"/>
    </ligand>
</feature>
<sequence length="969" mass="112577">MLKYEQIRILGQGGFGKAILARKKNTNGNKEEKVVIKEVQIFSLKPRDREVAFQEAKLLSTLKHPFIVSYIESFQERGNLYIVMEYADGGDLSQKVEKLREKRSSVNKYNHSPYAIKSKNSNSNCFMSEEEVLHDFIQISLAIKYIHDRKILHRDLKTQNIFLMKDGTTKLGDFGIARVLQNTFQLCKTQIGTPYYLSPELCEGKNYNSKTDIWSLGCILYELCTLNRAFDANNMNQLIVNIIRGKHKPIDSTHYSSDLRNLVDSMLTKDPSKRPSINQILRLPFIKNKLSSFLNEKLLNYEMQHTILHGRKPFAEPTLILPQNKDSILLNNAIKEENENRKKIKNDVKKVNKNLNRNANAKVVDINSNSLSGLNQNDLECTKQIIESEKKKLSLAQQKRLEYEEKLKEAHERRQRKLKQEAEEKERQLKEIQIQEKVKKSVQENKDLIRLPKRKRDDELQIDAEERRRIYLEQKQEMLRNKRRYEQDQQSLMKEIYGNEDPNEEIIKRQKKLGQMRQERLKYLNRRSKNPQNEIKETDNNNNNNNDNDNNVDLSPSKKGLSSSIRRLDKNEKNSDKNKNQIDMSEFYKQQRREARANKRRLDEALGIKNPNDRIKKENDKNEIDMDKLIRDAEVEMKNDQNDNDGIDVKRSPSLYNNRNVKRKKQKDIPIEFLGMPKQSDKNDAGNIKRSRSAFDKEPQLSPQLKLNDKLNENKKSLRRIQPSPPGSPIMKPNVGGAAHRSPSEVRSSRPKSHLNASNPVKQIQNKSKADKDDDTNNNNDNNEVEIVDGRKRKIDRGEIERETEVKMHNAIEQASAIVDALEISTDYNDNEIDEFDDQSNFQNSNTIDSEEKKAIKKESEISEFSTKAEFDKGEAIPLIFKDKTMNFPIVKDSDSLAYRAEAIRVFLEQDIGIDKLIKLYNVLSNDNNTNDEKYEKYVDKIIAESGAGPGYILLIQQLIILDEKIGMQ</sequence>
<evidence type="ECO:0000256" key="5">
    <source>
        <dbReference type="ARBA" id="ARBA00022777"/>
    </source>
</evidence>
<dbReference type="InterPro" id="IPR051131">
    <property type="entry name" value="NEK_Ser/Thr_kinase_NIMA"/>
</dbReference>
<feature type="compositionally biased region" description="Basic and acidic residues" evidence="11">
    <location>
        <begin position="589"/>
        <end position="621"/>
    </location>
</feature>
<evidence type="ECO:0000256" key="1">
    <source>
        <dbReference type="ARBA" id="ARBA00012513"/>
    </source>
</evidence>
<evidence type="ECO:0000256" key="4">
    <source>
        <dbReference type="ARBA" id="ARBA00022741"/>
    </source>
</evidence>
<evidence type="ECO:0000256" key="3">
    <source>
        <dbReference type="ARBA" id="ARBA00022679"/>
    </source>
</evidence>
<dbReference type="Proteomes" id="UP001470230">
    <property type="component" value="Unassembled WGS sequence"/>
</dbReference>
<dbReference type="SMART" id="SM00220">
    <property type="entry name" value="S_TKc"/>
    <property type="match status" value="1"/>
</dbReference>
<feature type="region of interest" description="Disordered" evidence="11">
    <location>
        <begin position="524"/>
        <end position="621"/>
    </location>
</feature>
<evidence type="ECO:0000313" key="14">
    <source>
        <dbReference type="Proteomes" id="UP001470230"/>
    </source>
</evidence>
<organism evidence="13 14">
    <name type="scientific">Tritrichomonas musculus</name>
    <dbReference type="NCBI Taxonomy" id="1915356"/>
    <lineage>
        <taxon>Eukaryota</taxon>
        <taxon>Metamonada</taxon>
        <taxon>Parabasalia</taxon>
        <taxon>Tritrichomonadida</taxon>
        <taxon>Tritrichomonadidae</taxon>
        <taxon>Tritrichomonas</taxon>
    </lineage>
</organism>
<evidence type="ECO:0000259" key="12">
    <source>
        <dbReference type="PROSITE" id="PS50011"/>
    </source>
</evidence>
<comment type="caution">
    <text evidence="13">The sequence shown here is derived from an EMBL/GenBank/DDBJ whole genome shotgun (WGS) entry which is preliminary data.</text>
</comment>
<keyword evidence="3" id="KW-0808">Transferase</keyword>
<evidence type="ECO:0000256" key="8">
    <source>
        <dbReference type="ARBA" id="ARBA00048679"/>
    </source>
</evidence>
<evidence type="ECO:0000256" key="6">
    <source>
        <dbReference type="ARBA" id="ARBA00022840"/>
    </source>
</evidence>
<comment type="catalytic activity">
    <reaction evidence="7">
        <text>L-threonyl-[protein] + ATP = O-phospho-L-threonyl-[protein] + ADP + H(+)</text>
        <dbReference type="Rhea" id="RHEA:46608"/>
        <dbReference type="Rhea" id="RHEA-COMP:11060"/>
        <dbReference type="Rhea" id="RHEA-COMP:11605"/>
        <dbReference type="ChEBI" id="CHEBI:15378"/>
        <dbReference type="ChEBI" id="CHEBI:30013"/>
        <dbReference type="ChEBI" id="CHEBI:30616"/>
        <dbReference type="ChEBI" id="CHEBI:61977"/>
        <dbReference type="ChEBI" id="CHEBI:456216"/>
        <dbReference type="EC" id="2.7.11.1"/>
    </reaction>
</comment>
<protein>
    <recommendedName>
        <fullName evidence="1">non-specific serine/threonine protein kinase</fullName>
        <ecNumber evidence="1">2.7.11.1</ecNumber>
    </recommendedName>
</protein>